<sequence length="351" mass="40332">MLNLLYMDGLYMAVIRTIRSGLFCTSLLLAHSLSAEEQSFRQYADSINQEAIQLGVTEQTISIIEEKLKYFRKKVINNNADSSSEVHFEDFLTKSLADEKVDKLLNLFITYHQQLTEIGEHYQVQPRFILALWGELSNAGTSLDSFSVLSVMLSKAFISQSDFDRNQYLAAAEALNRNMVSIEELNSDHNGLMGQLKISPKFFEKYGQDWDSDGKFDIWHNKLDSFATIAYFLQQSGWDNSLTWGRQVKIKSNLTEPKDSYLGTKSFAQWGKLGVTKFTGSPLPNRPDVLATFLTPANTKDRHFLIYKNYKIIKTWPNFDDYKSLSVLFLSERLNASIKKWRSKQQLQTET</sequence>
<dbReference type="Proteomes" id="UP000273022">
    <property type="component" value="Unassembled WGS sequence"/>
</dbReference>
<dbReference type="AlphaFoldDB" id="A0A3A6U9Q3"/>
<proteinExistence type="predicted"/>
<dbReference type="InterPro" id="IPR043426">
    <property type="entry name" value="MltB-like"/>
</dbReference>
<dbReference type="PANTHER" id="PTHR30163">
    <property type="entry name" value="MEMBRANE-BOUND LYTIC MUREIN TRANSGLYCOSYLASE B"/>
    <property type="match status" value="1"/>
</dbReference>
<evidence type="ECO:0000313" key="2">
    <source>
        <dbReference type="EMBL" id="RJY18683.1"/>
    </source>
</evidence>
<evidence type="ECO:0000313" key="3">
    <source>
        <dbReference type="Proteomes" id="UP000273022"/>
    </source>
</evidence>
<dbReference type="PANTHER" id="PTHR30163:SF8">
    <property type="entry name" value="LYTIC MUREIN TRANSGLYCOSYLASE"/>
    <property type="match status" value="1"/>
</dbReference>
<reference evidence="2 3" key="1">
    <citation type="submission" date="2018-09" db="EMBL/GenBank/DDBJ databases">
        <title>Phylogeny of the Shewanellaceae, and recommendation for two new genera, Pseudoshewanella and Parashewanella.</title>
        <authorList>
            <person name="Wang G."/>
        </authorList>
    </citation>
    <scope>NUCLEOTIDE SEQUENCE [LARGE SCALE GENOMIC DNA]</scope>
    <source>
        <strain evidence="2 3">KCTC 22492</strain>
    </source>
</reference>
<keyword evidence="3" id="KW-1185">Reference proteome</keyword>
<dbReference type="SUPFAM" id="SSF53955">
    <property type="entry name" value="Lysozyme-like"/>
    <property type="match status" value="1"/>
</dbReference>
<evidence type="ECO:0000259" key="1">
    <source>
        <dbReference type="Pfam" id="PF13406"/>
    </source>
</evidence>
<organism evidence="2 3">
    <name type="scientific">Parashewanella spongiae</name>
    <dbReference type="NCBI Taxonomy" id="342950"/>
    <lineage>
        <taxon>Bacteria</taxon>
        <taxon>Pseudomonadati</taxon>
        <taxon>Pseudomonadota</taxon>
        <taxon>Gammaproteobacteria</taxon>
        <taxon>Alteromonadales</taxon>
        <taxon>Shewanellaceae</taxon>
        <taxon>Parashewanella</taxon>
    </lineage>
</organism>
<name>A0A3A6U9Q3_9GAMM</name>
<dbReference type="Gene3D" id="1.10.8.350">
    <property type="entry name" value="Bacterial muramidase"/>
    <property type="match status" value="1"/>
</dbReference>
<dbReference type="InterPro" id="IPR023346">
    <property type="entry name" value="Lysozyme-like_dom_sf"/>
</dbReference>
<dbReference type="GO" id="GO:0009253">
    <property type="term" value="P:peptidoglycan catabolic process"/>
    <property type="evidence" value="ECO:0007669"/>
    <property type="project" value="TreeGrafter"/>
</dbReference>
<gene>
    <name evidence="2" type="ORF">D5R81_04105</name>
</gene>
<accession>A0A3A6U9Q3</accession>
<dbReference type="Pfam" id="PF13406">
    <property type="entry name" value="SLT_2"/>
    <property type="match status" value="1"/>
</dbReference>
<dbReference type="GO" id="GO:0008933">
    <property type="term" value="F:peptidoglycan lytic transglycosylase activity"/>
    <property type="evidence" value="ECO:0007669"/>
    <property type="project" value="TreeGrafter"/>
</dbReference>
<dbReference type="InterPro" id="IPR031304">
    <property type="entry name" value="SLT_2"/>
</dbReference>
<feature type="domain" description="Transglycosylase SLT" evidence="1">
    <location>
        <begin position="39"/>
        <end position="323"/>
    </location>
</feature>
<protein>
    <recommendedName>
        <fullName evidence="1">Transglycosylase SLT domain-containing protein</fullName>
    </recommendedName>
</protein>
<dbReference type="EMBL" id="QYYH01000017">
    <property type="protein sequence ID" value="RJY18683.1"/>
    <property type="molecule type" value="Genomic_DNA"/>
</dbReference>
<dbReference type="Gene3D" id="1.10.530.10">
    <property type="match status" value="1"/>
</dbReference>
<dbReference type="OrthoDB" id="9772911at2"/>
<comment type="caution">
    <text evidence="2">The sequence shown here is derived from an EMBL/GenBank/DDBJ whole genome shotgun (WGS) entry which is preliminary data.</text>
</comment>